<dbReference type="EMBL" id="GBRH01272160">
    <property type="protein sequence ID" value="JAD25735.1"/>
    <property type="molecule type" value="Transcribed_RNA"/>
</dbReference>
<protein>
    <submittedName>
        <fullName evidence="1">Uncharacterized protein</fullName>
    </submittedName>
</protein>
<proteinExistence type="predicted"/>
<accession>A0A0A8YKA2</accession>
<reference evidence="1" key="1">
    <citation type="submission" date="2014-09" db="EMBL/GenBank/DDBJ databases">
        <authorList>
            <person name="Magalhaes I.L.F."/>
            <person name="Oliveira U."/>
            <person name="Santos F.R."/>
            <person name="Vidigal T.H.D.A."/>
            <person name="Brescovit A.D."/>
            <person name="Santos A.J."/>
        </authorList>
    </citation>
    <scope>NUCLEOTIDE SEQUENCE</scope>
    <source>
        <tissue evidence="1">Shoot tissue taken approximately 20 cm above the soil surface</tissue>
    </source>
</reference>
<organism evidence="1">
    <name type="scientific">Arundo donax</name>
    <name type="common">Giant reed</name>
    <name type="synonym">Donax arundinaceus</name>
    <dbReference type="NCBI Taxonomy" id="35708"/>
    <lineage>
        <taxon>Eukaryota</taxon>
        <taxon>Viridiplantae</taxon>
        <taxon>Streptophyta</taxon>
        <taxon>Embryophyta</taxon>
        <taxon>Tracheophyta</taxon>
        <taxon>Spermatophyta</taxon>
        <taxon>Magnoliopsida</taxon>
        <taxon>Liliopsida</taxon>
        <taxon>Poales</taxon>
        <taxon>Poaceae</taxon>
        <taxon>PACMAD clade</taxon>
        <taxon>Arundinoideae</taxon>
        <taxon>Arundineae</taxon>
        <taxon>Arundo</taxon>
    </lineage>
</organism>
<sequence>MRHSLTQTKIKELSILCLIDNSDCSFHFLGLSIASVKLLPYWPTLKITYHRPFFLIVQDC</sequence>
<evidence type="ECO:0000313" key="1">
    <source>
        <dbReference type="EMBL" id="JAD25735.1"/>
    </source>
</evidence>
<name>A0A0A8YKA2_ARUDO</name>
<reference evidence="1" key="2">
    <citation type="journal article" date="2015" name="Data Brief">
        <title>Shoot transcriptome of the giant reed, Arundo donax.</title>
        <authorList>
            <person name="Barrero R.A."/>
            <person name="Guerrero F.D."/>
            <person name="Moolhuijzen P."/>
            <person name="Goolsby J.A."/>
            <person name="Tidwell J."/>
            <person name="Bellgard S.E."/>
            <person name="Bellgard M.I."/>
        </authorList>
    </citation>
    <scope>NUCLEOTIDE SEQUENCE</scope>
    <source>
        <tissue evidence="1">Shoot tissue taken approximately 20 cm above the soil surface</tissue>
    </source>
</reference>
<dbReference type="AlphaFoldDB" id="A0A0A8YKA2"/>